<evidence type="ECO:0000313" key="1">
    <source>
        <dbReference type="EMBL" id="CAF1247080.1"/>
    </source>
</evidence>
<comment type="caution">
    <text evidence="1">The sequence shown here is derived from an EMBL/GenBank/DDBJ whole genome shotgun (WGS) entry which is preliminary data.</text>
</comment>
<sequence length="511" mass="57282">MAFANDMDELYGALSFNDDEEAQKKEVPVYTGSELAEISPNDMIIYDIKNEQLVHDQTVALQTSMIFCEQIVMAAYKVAEYVLDLSNSKYAVFWKEQVIPNLVQSLTQDVRARSIIVRSLSAIQGLGIHIQKAGEIVKQSRGSPRAIEIAQKNITAALKTLDQCIELASTLENSAIQTFASQTKTLFEIIGSEAVQFIKEKAEIQYQLKELYDQQQKLYAELGPKQGEVKRVHHLISATEKQLTSTAQTLTETKRRTDALNQMNADVEQTIKSIPVPTPQTVTTTTHQSNGIWWFWWRRSSSCTTTNTVMVQNPNREGEKNYYESIVLSRMARIRENQNDEAAKQRVMSDLNISLSEHTSKYMKATTELQDCKNALPAKIASLQQQIDILHQRIVDLDKKEIDIGNKVGHQGNTLIQCLIEVRTFAKSIKGGASAYGPLVSILSAMGQNDVDLLTSTRASDVFLAESRLLQQVQLLSNYSSTANKALQSSAQYNSLANAIEFKTKKTRENN</sequence>
<evidence type="ECO:0000313" key="3">
    <source>
        <dbReference type="Proteomes" id="UP000663829"/>
    </source>
</evidence>
<dbReference type="Proteomes" id="UP000663829">
    <property type="component" value="Unassembled WGS sequence"/>
</dbReference>
<dbReference type="AlphaFoldDB" id="A0A814ZUR9"/>
<organism evidence="1 3">
    <name type="scientific">Didymodactylos carnosus</name>
    <dbReference type="NCBI Taxonomy" id="1234261"/>
    <lineage>
        <taxon>Eukaryota</taxon>
        <taxon>Metazoa</taxon>
        <taxon>Spiralia</taxon>
        <taxon>Gnathifera</taxon>
        <taxon>Rotifera</taxon>
        <taxon>Eurotatoria</taxon>
        <taxon>Bdelloidea</taxon>
        <taxon>Philodinida</taxon>
        <taxon>Philodinidae</taxon>
        <taxon>Didymodactylos</taxon>
    </lineage>
</organism>
<evidence type="ECO:0000313" key="2">
    <source>
        <dbReference type="EMBL" id="CAF4013727.1"/>
    </source>
</evidence>
<dbReference type="EMBL" id="CAJOBC010012882">
    <property type="protein sequence ID" value="CAF4013727.1"/>
    <property type="molecule type" value="Genomic_DNA"/>
</dbReference>
<gene>
    <name evidence="1" type="ORF">GPM918_LOCUS25943</name>
    <name evidence="2" type="ORF">SRO942_LOCUS26008</name>
</gene>
<dbReference type="Proteomes" id="UP000681722">
    <property type="component" value="Unassembled WGS sequence"/>
</dbReference>
<dbReference type="EMBL" id="CAJNOQ010010259">
    <property type="protein sequence ID" value="CAF1247080.1"/>
    <property type="molecule type" value="Genomic_DNA"/>
</dbReference>
<dbReference type="OrthoDB" id="8300476at2759"/>
<protein>
    <submittedName>
        <fullName evidence="1">Uncharacterized protein</fullName>
    </submittedName>
</protein>
<name>A0A814ZUR9_9BILA</name>
<proteinExistence type="predicted"/>
<keyword evidence="3" id="KW-1185">Reference proteome</keyword>
<accession>A0A814ZUR9</accession>
<reference evidence="1" key="1">
    <citation type="submission" date="2021-02" db="EMBL/GenBank/DDBJ databases">
        <authorList>
            <person name="Nowell W R."/>
        </authorList>
    </citation>
    <scope>NUCLEOTIDE SEQUENCE</scope>
</reference>